<dbReference type="EMBL" id="NVPQ01000254">
    <property type="protein sequence ID" value="PDY32264.1"/>
    <property type="molecule type" value="Genomic_DNA"/>
</dbReference>
<accession>A0A2A7BI91</accession>
<name>A0A2A7BI91_9BACI</name>
<sequence length="55" mass="6742">MGRCARMNDTKINIIYEDFDKDNIIIFFEKKGRNMCLTFGLYEFENEMEYWDMPT</sequence>
<evidence type="ECO:0000313" key="2">
    <source>
        <dbReference type="Proteomes" id="UP000220111"/>
    </source>
</evidence>
<feature type="non-terminal residue" evidence="1">
    <location>
        <position position="55"/>
    </location>
</feature>
<organism evidence="1 2">
    <name type="scientific">Bacillus wiedmannii</name>
    <dbReference type="NCBI Taxonomy" id="1890302"/>
    <lineage>
        <taxon>Bacteria</taxon>
        <taxon>Bacillati</taxon>
        <taxon>Bacillota</taxon>
        <taxon>Bacilli</taxon>
        <taxon>Bacillales</taxon>
        <taxon>Bacillaceae</taxon>
        <taxon>Bacillus</taxon>
        <taxon>Bacillus cereus group</taxon>
    </lineage>
</organism>
<reference evidence="1 2" key="1">
    <citation type="submission" date="2017-09" db="EMBL/GenBank/DDBJ databases">
        <title>Large-scale bioinformatics analysis of Bacillus genomes uncovers conserved roles of natural products in bacterial physiology.</title>
        <authorList>
            <consortium name="Agbiome Team Llc"/>
            <person name="Bleich R.M."/>
            <person name="Grubbs K.J."/>
            <person name="Santa Maria K.C."/>
            <person name="Allen S.E."/>
            <person name="Farag S."/>
            <person name="Shank E.A."/>
            <person name="Bowers A."/>
        </authorList>
    </citation>
    <scope>NUCLEOTIDE SEQUENCE [LARGE SCALE GENOMIC DNA]</scope>
    <source>
        <strain evidence="1 2">AFS098222</strain>
    </source>
</reference>
<evidence type="ECO:0000313" key="1">
    <source>
        <dbReference type="EMBL" id="PDY32264.1"/>
    </source>
</evidence>
<comment type="caution">
    <text evidence="1">The sequence shown here is derived from an EMBL/GenBank/DDBJ whole genome shotgun (WGS) entry which is preliminary data.</text>
</comment>
<protein>
    <submittedName>
        <fullName evidence="1">Uncharacterized protein</fullName>
    </submittedName>
</protein>
<gene>
    <name evidence="1" type="ORF">COO17_31215</name>
</gene>
<proteinExistence type="predicted"/>
<dbReference type="Proteomes" id="UP000220111">
    <property type="component" value="Unassembled WGS sequence"/>
</dbReference>
<dbReference type="AlphaFoldDB" id="A0A2A7BI91"/>